<dbReference type="AlphaFoldDB" id="A0A563ELL1"/>
<keyword evidence="3" id="KW-1185">Reference proteome</keyword>
<dbReference type="Proteomes" id="UP000316639">
    <property type="component" value="Unassembled WGS sequence"/>
</dbReference>
<organism evidence="2 3">
    <name type="scientific">Lentzea tibetensis</name>
    <dbReference type="NCBI Taxonomy" id="2591470"/>
    <lineage>
        <taxon>Bacteria</taxon>
        <taxon>Bacillati</taxon>
        <taxon>Actinomycetota</taxon>
        <taxon>Actinomycetes</taxon>
        <taxon>Pseudonocardiales</taxon>
        <taxon>Pseudonocardiaceae</taxon>
        <taxon>Lentzea</taxon>
    </lineage>
</organism>
<evidence type="ECO:0000313" key="2">
    <source>
        <dbReference type="EMBL" id="TWP47776.1"/>
    </source>
</evidence>
<dbReference type="RefSeq" id="WP_146357318.1">
    <property type="nucleotide sequence ID" value="NZ_VOBR01000024.1"/>
</dbReference>
<dbReference type="OrthoDB" id="3700158at2"/>
<gene>
    <name evidence="2" type="ORF">FKR81_31035</name>
</gene>
<evidence type="ECO:0000256" key="1">
    <source>
        <dbReference type="SAM" id="MobiDB-lite"/>
    </source>
</evidence>
<evidence type="ECO:0000313" key="3">
    <source>
        <dbReference type="Proteomes" id="UP000316639"/>
    </source>
</evidence>
<comment type="caution">
    <text evidence="2">The sequence shown here is derived from an EMBL/GenBank/DDBJ whole genome shotgun (WGS) entry which is preliminary data.</text>
</comment>
<name>A0A563ELL1_9PSEU</name>
<sequence>MSTPNDSWKSPELRAAEAQVDARLGEAQQLAARLQSQQLPPLPPLDTAAIAEQVERAASERDAPAELKALKRKVDAGDFSWDDVVGGRAAADPDVQQMQQANMAKMRQAFQMLSEGMTADEIMDAQRRPRGGDDDDEGPSDFREDAW</sequence>
<protein>
    <submittedName>
        <fullName evidence="2">Uncharacterized protein</fullName>
    </submittedName>
</protein>
<accession>A0A563ELL1</accession>
<dbReference type="EMBL" id="VOBR01000024">
    <property type="protein sequence ID" value="TWP47776.1"/>
    <property type="molecule type" value="Genomic_DNA"/>
</dbReference>
<feature type="region of interest" description="Disordered" evidence="1">
    <location>
        <begin position="113"/>
        <end position="147"/>
    </location>
</feature>
<reference evidence="2 3" key="1">
    <citation type="submission" date="2019-07" db="EMBL/GenBank/DDBJ databases">
        <title>Lentzea xizangensis sp. nov., isolated from Qinghai-Tibetan Plateau Soils.</title>
        <authorList>
            <person name="Huang J."/>
        </authorList>
    </citation>
    <scope>NUCLEOTIDE SEQUENCE [LARGE SCALE GENOMIC DNA]</scope>
    <source>
        <strain evidence="2 3">FXJ1.1311</strain>
    </source>
</reference>
<proteinExistence type="predicted"/>